<gene>
    <name evidence="4" type="ORF">N4R40_04200</name>
</gene>
<dbReference type="SUPFAM" id="SSF51261">
    <property type="entry name" value="Duplicated hybrid motif"/>
    <property type="match status" value="1"/>
</dbReference>
<dbReference type="PANTHER" id="PTHR21666">
    <property type="entry name" value="PEPTIDASE-RELATED"/>
    <property type="match status" value="1"/>
</dbReference>
<feature type="domain" description="M23ase beta-sheet core" evidence="3">
    <location>
        <begin position="58"/>
        <end position="150"/>
    </location>
</feature>
<proteinExistence type="predicted"/>
<dbReference type="Pfam" id="PF01551">
    <property type="entry name" value="Peptidase_M23"/>
    <property type="match status" value="1"/>
</dbReference>
<evidence type="ECO:0000259" key="3">
    <source>
        <dbReference type="Pfam" id="PF01551"/>
    </source>
</evidence>
<dbReference type="Proteomes" id="UP001300496">
    <property type="component" value="Unassembled WGS sequence"/>
</dbReference>
<comment type="caution">
    <text evidence="4">The sequence shown here is derived from an EMBL/GenBank/DDBJ whole genome shotgun (WGS) entry which is preliminary data.</text>
</comment>
<protein>
    <submittedName>
        <fullName evidence="4">M23 family metallopeptidase</fullName>
    </submittedName>
</protein>
<dbReference type="CDD" id="cd12797">
    <property type="entry name" value="M23_peptidase"/>
    <property type="match status" value="1"/>
</dbReference>
<evidence type="ECO:0000256" key="1">
    <source>
        <dbReference type="ARBA" id="ARBA00022729"/>
    </source>
</evidence>
<evidence type="ECO:0000256" key="2">
    <source>
        <dbReference type="SAM" id="SignalP"/>
    </source>
</evidence>
<dbReference type="PANTHER" id="PTHR21666:SF289">
    <property type="entry name" value="L-ALA--D-GLU ENDOPEPTIDASE"/>
    <property type="match status" value="1"/>
</dbReference>
<feature type="chain" id="PRO_5045760000" evidence="2">
    <location>
        <begin position="23"/>
        <end position="166"/>
    </location>
</feature>
<keyword evidence="1 2" id="KW-0732">Signal</keyword>
<dbReference type="Gene3D" id="2.70.70.10">
    <property type="entry name" value="Glucose Permease (Domain IIA)"/>
    <property type="match status" value="1"/>
</dbReference>
<name>A0ABT2PAX3_9MICO</name>
<dbReference type="EMBL" id="JAODOR010000004">
    <property type="protein sequence ID" value="MCT9001569.1"/>
    <property type="molecule type" value="Genomic_DNA"/>
</dbReference>
<accession>A0ABT2PAX3</accession>
<sequence>MRILAGILLALLSFLGSTVPPAGTGTAPSARLDGWQWPVEPALVIEAYRSPAHRYGPGHRGIDIAAPQGSRIAAPAAGVVAFAGDVAGRPLVTIDHGAGLVTTLEPVAPTVPVGALVRAGDSVGTAAAGGHVAPGAVHFGVRENGDYINPMVLLGVVPRAVLLPCC</sequence>
<reference evidence="4 5" key="1">
    <citation type="journal article" date="2024" name="Int. J. Syst. Evol. Microbiol.">
        <title>Microbacterium memoriense sp. nov., a member of the Actinomycetota from marine beach sediment of the north coast of Portugal.</title>
        <authorList>
            <person name="Santos J.D.N.D."/>
            <person name="Klimek D."/>
            <person name="Calusinska M."/>
            <person name="Lobo-da-Cunha A."/>
            <person name="Catita J."/>
            <person name="Goncalves H."/>
            <person name="Gonzalez I."/>
            <person name="Lage O.M."/>
        </authorList>
    </citation>
    <scope>NUCLEOTIDE SEQUENCE [LARGE SCALE GENOMIC DNA]</scope>
    <source>
        <strain evidence="4 5">PMIC_1C1B</strain>
    </source>
</reference>
<dbReference type="RefSeq" id="WP_261606101.1">
    <property type="nucleotide sequence ID" value="NZ_JAODOR010000004.1"/>
</dbReference>
<feature type="signal peptide" evidence="2">
    <location>
        <begin position="1"/>
        <end position="22"/>
    </location>
</feature>
<organism evidence="4 5">
    <name type="scientific">Microbacterium memoriense</name>
    <dbReference type="NCBI Taxonomy" id="2978350"/>
    <lineage>
        <taxon>Bacteria</taxon>
        <taxon>Bacillati</taxon>
        <taxon>Actinomycetota</taxon>
        <taxon>Actinomycetes</taxon>
        <taxon>Micrococcales</taxon>
        <taxon>Microbacteriaceae</taxon>
        <taxon>Microbacterium</taxon>
    </lineage>
</organism>
<dbReference type="InterPro" id="IPR050570">
    <property type="entry name" value="Cell_wall_metabolism_enzyme"/>
</dbReference>
<keyword evidence="5" id="KW-1185">Reference proteome</keyword>
<dbReference type="InterPro" id="IPR016047">
    <property type="entry name" value="M23ase_b-sheet_dom"/>
</dbReference>
<dbReference type="InterPro" id="IPR011055">
    <property type="entry name" value="Dup_hybrid_motif"/>
</dbReference>
<evidence type="ECO:0000313" key="5">
    <source>
        <dbReference type="Proteomes" id="UP001300496"/>
    </source>
</evidence>
<evidence type="ECO:0000313" key="4">
    <source>
        <dbReference type="EMBL" id="MCT9001569.1"/>
    </source>
</evidence>